<dbReference type="PANTHER" id="PTHR43163">
    <property type="entry name" value="DIPEPTIDE TRANSPORT SYSTEM PERMEASE PROTEIN DPPB-RELATED"/>
    <property type="match status" value="1"/>
</dbReference>
<dbReference type="RefSeq" id="WP_111335091.1">
    <property type="nucleotide sequence ID" value="NZ_CP030032.1"/>
</dbReference>
<feature type="transmembrane region" description="Helical" evidence="7">
    <location>
        <begin position="9"/>
        <end position="30"/>
    </location>
</feature>
<feature type="transmembrane region" description="Helical" evidence="7">
    <location>
        <begin position="170"/>
        <end position="189"/>
    </location>
</feature>
<dbReference type="KEGG" id="bsed:DN745_11785"/>
<sequence>MTTFLLRRLLASIIVIFGVVTLVFLVLRAVPGDPIASILGEQALAVDKQAMRECLNLDKSLWQQYVLFWGDVANGTLGTLCGERGVTVSDKLMANIPATFQLALASLAIALMISLPLGIASALRPNSWVDNSSAVIALLGISVPSFWLGPMLLILFSITLQALPNPGSGVTGLSTLILPAITLGSALAAKLTRMTRSSMMEVLSQDYVRTAKAKGNPAWKVTIKHALRNALIPVITILGLQFGALLGGAIIVEKVFARPGLGTLLLDAINSRNYLIVQGCVIFIAFAYVVVNLLTDLIYSWVDPRIRYD</sequence>
<evidence type="ECO:0000256" key="3">
    <source>
        <dbReference type="ARBA" id="ARBA00022475"/>
    </source>
</evidence>
<keyword evidence="4 7" id="KW-0812">Transmembrane</keyword>
<evidence type="ECO:0000256" key="5">
    <source>
        <dbReference type="ARBA" id="ARBA00022989"/>
    </source>
</evidence>
<comment type="similarity">
    <text evidence="7">Belongs to the binding-protein-dependent transport system permease family.</text>
</comment>
<dbReference type="GO" id="GO:0055085">
    <property type="term" value="P:transmembrane transport"/>
    <property type="evidence" value="ECO:0007669"/>
    <property type="project" value="InterPro"/>
</dbReference>
<dbReference type="SUPFAM" id="SSF161098">
    <property type="entry name" value="MetI-like"/>
    <property type="match status" value="1"/>
</dbReference>
<dbReference type="EMBL" id="CP030032">
    <property type="protein sequence ID" value="AWV89980.1"/>
    <property type="molecule type" value="Genomic_DNA"/>
</dbReference>
<evidence type="ECO:0000256" key="1">
    <source>
        <dbReference type="ARBA" id="ARBA00004651"/>
    </source>
</evidence>
<evidence type="ECO:0000313" key="9">
    <source>
        <dbReference type="Proteomes" id="UP000249799"/>
    </source>
</evidence>
<dbReference type="GO" id="GO:0005886">
    <property type="term" value="C:plasma membrane"/>
    <property type="evidence" value="ECO:0007669"/>
    <property type="project" value="UniProtKB-SubCell"/>
</dbReference>
<keyword evidence="9" id="KW-1185">Reference proteome</keyword>
<dbReference type="Pfam" id="PF00528">
    <property type="entry name" value="BPD_transp_1"/>
    <property type="match status" value="1"/>
</dbReference>
<dbReference type="PROSITE" id="PS50928">
    <property type="entry name" value="ABC_TM1"/>
    <property type="match status" value="1"/>
</dbReference>
<protein>
    <submittedName>
        <fullName evidence="8">Glutathione ABC transporter permease GsiC</fullName>
    </submittedName>
</protein>
<evidence type="ECO:0000256" key="4">
    <source>
        <dbReference type="ARBA" id="ARBA00022692"/>
    </source>
</evidence>
<feature type="transmembrane region" description="Helical" evidence="7">
    <location>
        <begin position="272"/>
        <end position="299"/>
    </location>
</feature>
<accession>A0A2Z4FMC0</accession>
<evidence type="ECO:0000256" key="7">
    <source>
        <dbReference type="RuleBase" id="RU363032"/>
    </source>
</evidence>
<dbReference type="InterPro" id="IPR000515">
    <property type="entry name" value="MetI-like"/>
</dbReference>
<dbReference type="Pfam" id="PF19300">
    <property type="entry name" value="BPD_transp_1_N"/>
    <property type="match status" value="1"/>
</dbReference>
<feature type="transmembrane region" description="Helical" evidence="7">
    <location>
        <begin position="100"/>
        <end position="123"/>
    </location>
</feature>
<keyword evidence="6 7" id="KW-0472">Membrane</keyword>
<evidence type="ECO:0000256" key="6">
    <source>
        <dbReference type="ARBA" id="ARBA00023136"/>
    </source>
</evidence>
<comment type="subcellular location">
    <subcellularLocation>
        <location evidence="1 7">Cell membrane</location>
        <topology evidence="1 7">Multi-pass membrane protein</topology>
    </subcellularLocation>
</comment>
<dbReference type="InterPro" id="IPR035906">
    <property type="entry name" value="MetI-like_sf"/>
</dbReference>
<dbReference type="AlphaFoldDB" id="A0A2Z4FMC0"/>
<dbReference type="OrthoDB" id="9778910at2"/>
<evidence type="ECO:0000256" key="2">
    <source>
        <dbReference type="ARBA" id="ARBA00022448"/>
    </source>
</evidence>
<dbReference type="PANTHER" id="PTHR43163:SF6">
    <property type="entry name" value="DIPEPTIDE TRANSPORT SYSTEM PERMEASE PROTEIN DPPB-RELATED"/>
    <property type="match status" value="1"/>
</dbReference>
<dbReference type="Gene3D" id="1.10.3720.10">
    <property type="entry name" value="MetI-like"/>
    <property type="match status" value="1"/>
</dbReference>
<dbReference type="InterPro" id="IPR045621">
    <property type="entry name" value="BPD_transp_1_N"/>
</dbReference>
<organism evidence="8 9">
    <name type="scientific">Bradymonas sediminis</name>
    <dbReference type="NCBI Taxonomy" id="1548548"/>
    <lineage>
        <taxon>Bacteria</taxon>
        <taxon>Deltaproteobacteria</taxon>
        <taxon>Bradymonadales</taxon>
        <taxon>Bradymonadaceae</taxon>
        <taxon>Bradymonas</taxon>
    </lineage>
</organism>
<dbReference type="Proteomes" id="UP000249799">
    <property type="component" value="Chromosome"/>
</dbReference>
<keyword evidence="3" id="KW-1003">Cell membrane</keyword>
<name>A0A2Z4FMC0_9DELT</name>
<dbReference type="CDD" id="cd06261">
    <property type="entry name" value="TM_PBP2"/>
    <property type="match status" value="1"/>
</dbReference>
<reference evidence="8 9" key="1">
    <citation type="submission" date="2018-06" db="EMBL/GenBank/DDBJ databases">
        <title>Lujinxingia sediminis gen. nov. sp. nov., a new facultative anaerobic member of the class Deltaproteobacteria, and proposal of Lujinxingaceae fam. nov.</title>
        <authorList>
            <person name="Guo L.-Y."/>
            <person name="Li C.-M."/>
            <person name="Wang S."/>
            <person name="Du Z.-J."/>
        </authorList>
    </citation>
    <scope>NUCLEOTIDE SEQUENCE [LARGE SCALE GENOMIC DNA]</scope>
    <source>
        <strain evidence="8 9">FA350</strain>
    </source>
</reference>
<gene>
    <name evidence="8" type="ORF">DN745_11785</name>
</gene>
<keyword evidence="5 7" id="KW-1133">Transmembrane helix</keyword>
<feature type="transmembrane region" description="Helical" evidence="7">
    <location>
        <begin position="230"/>
        <end position="252"/>
    </location>
</feature>
<proteinExistence type="inferred from homology"/>
<evidence type="ECO:0000313" key="8">
    <source>
        <dbReference type="EMBL" id="AWV89980.1"/>
    </source>
</evidence>
<feature type="transmembrane region" description="Helical" evidence="7">
    <location>
        <begin position="135"/>
        <end position="158"/>
    </location>
</feature>
<keyword evidence="2 7" id="KW-0813">Transport</keyword>